<sequence length="212" mass="24819">MKWGSLINSTGSYVSKYYEITNVSSKYLTTILANMINIHHQQIEFLYSLSYDYKNWTNWKSINFSDNNLLDGYNLDGLIFRYKIVLHAKKDNEKPYIQSFSITFDPCESLENLGDFIVKPKLWIKKKNGKGSIELTNIMTNQTLVVDNLIENEEVFIDCQKEDIISDRQHLGVYRYDDHNDEFLALVIGSNLLKGKGDFDMDVRHQYVFLQE</sequence>
<organism evidence="2 3">
    <name type="scientific">Lysinibacillus fusiformis</name>
    <dbReference type="NCBI Taxonomy" id="28031"/>
    <lineage>
        <taxon>Bacteria</taxon>
        <taxon>Bacillati</taxon>
        <taxon>Bacillota</taxon>
        <taxon>Bacilli</taxon>
        <taxon>Bacillales</taxon>
        <taxon>Bacillaceae</taxon>
        <taxon>Lysinibacillus</taxon>
    </lineage>
</organism>
<proteinExistence type="predicted"/>
<comment type="caution">
    <text evidence="2">The sequence shown here is derived from an EMBL/GenBank/DDBJ whole genome shotgun (WGS) entry which is preliminary data.</text>
</comment>
<dbReference type="AlphaFoldDB" id="A0A1H9MZS3"/>
<dbReference type="EMBL" id="FOEL01000013">
    <property type="protein sequence ID" value="SER28979.1"/>
    <property type="molecule type" value="Genomic_DNA"/>
</dbReference>
<dbReference type="InterPro" id="IPR048276">
    <property type="entry name" value="Phage_tail-like_C"/>
</dbReference>
<reference evidence="2 3" key="1">
    <citation type="submission" date="2016-10" db="EMBL/GenBank/DDBJ databases">
        <authorList>
            <person name="Varghese N."/>
            <person name="Submissions S."/>
        </authorList>
    </citation>
    <scope>NUCLEOTIDE SEQUENCE [LARGE SCALE GENOMIC DNA]</scope>
    <source>
        <strain evidence="2 3">TC-13</strain>
    </source>
</reference>
<accession>A0A1H9MZS3</accession>
<name>A0A1H9MZS3_9BACI</name>
<feature type="domain" description="Phage tail-like C-terminal" evidence="1">
    <location>
        <begin position="120"/>
        <end position="201"/>
    </location>
</feature>
<dbReference type="RefSeq" id="WP_089986622.1">
    <property type="nucleotide sequence ID" value="NZ_FMVP01000013.1"/>
</dbReference>
<evidence type="ECO:0000313" key="3">
    <source>
        <dbReference type="Proteomes" id="UP000199410"/>
    </source>
</evidence>
<evidence type="ECO:0000259" key="1">
    <source>
        <dbReference type="Pfam" id="PF20753"/>
    </source>
</evidence>
<evidence type="ECO:0000313" key="2">
    <source>
        <dbReference type="EMBL" id="SER28979.1"/>
    </source>
</evidence>
<dbReference type="Pfam" id="PF20753">
    <property type="entry name" value="DUF6558_C"/>
    <property type="match status" value="1"/>
</dbReference>
<gene>
    <name evidence="2" type="ORF">SAMN02787113_03436</name>
</gene>
<dbReference type="Proteomes" id="UP000199410">
    <property type="component" value="Unassembled WGS sequence"/>
</dbReference>
<protein>
    <recommendedName>
        <fullName evidence="1">Phage tail-like C-terminal domain-containing protein</fullName>
    </recommendedName>
</protein>